<dbReference type="KEGG" id="ani:ANIA_08355"/>
<dbReference type="InterPro" id="IPR007219">
    <property type="entry name" value="XnlR_reg_dom"/>
</dbReference>
<dbReference type="PROSITE" id="PS50048">
    <property type="entry name" value="ZN2_CY6_FUNGAL_2"/>
    <property type="match status" value="1"/>
</dbReference>
<proteinExistence type="predicted"/>
<dbReference type="EMBL" id="BN001305">
    <property type="protein sequence ID" value="CBF80370.1"/>
    <property type="molecule type" value="Genomic_DNA"/>
</dbReference>
<reference evidence="9" key="1">
    <citation type="journal article" date="2005" name="Nature">
        <title>Sequencing of Aspergillus nidulans and comparative analysis with A. fumigatus and A. oryzae.</title>
        <authorList>
            <person name="Galagan J.E."/>
            <person name="Calvo S.E."/>
            <person name="Cuomo C."/>
            <person name="Ma L.J."/>
            <person name="Wortman J.R."/>
            <person name="Batzoglou S."/>
            <person name="Lee S.I."/>
            <person name="Basturkmen M."/>
            <person name="Spevak C.C."/>
            <person name="Clutterbuck J."/>
            <person name="Kapitonov V."/>
            <person name="Jurka J."/>
            <person name="Scazzocchio C."/>
            <person name="Farman M."/>
            <person name="Butler J."/>
            <person name="Purcell S."/>
            <person name="Harris S."/>
            <person name="Braus G.H."/>
            <person name="Draht O."/>
            <person name="Busch S."/>
            <person name="D'Enfert C."/>
            <person name="Bouchier C."/>
            <person name="Goldman G.H."/>
            <person name="Bell-Pedersen D."/>
            <person name="Griffiths-Jones S."/>
            <person name="Doonan J.H."/>
            <person name="Yu J."/>
            <person name="Vienken K."/>
            <person name="Pain A."/>
            <person name="Freitag M."/>
            <person name="Selker E.U."/>
            <person name="Archer D.B."/>
            <person name="Penalva M.A."/>
            <person name="Oakley B.R."/>
            <person name="Momany M."/>
            <person name="Tanaka T."/>
            <person name="Kumagai T."/>
            <person name="Asai K."/>
            <person name="Machida M."/>
            <person name="Nierman W.C."/>
            <person name="Denning D.W."/>
            <person name="Caddick M."/>
            <person name="Hynes M."/>
            <person name="Paoletti M."/>
            <person name="Fischer R."/>
            <person name="Miller B."/>
            <person name="Dyer P."/>
            <person name="Sachs M.S."/>
            <person name="Osmani S.A."/>
            <person name="Birren B.W."/>
        </authorList>
    </citation>
    <scope>NUCLEOTIDE SEQUENCE [LARGE SCALE GENOMIC DNA]</scope>
    <source>
        <strain evidence="9">FGSC A4 / ATCC 38163 / CBS 112.46 / NRRL 194 / M139</strain>
    </source>
</reference>
<dbReference type="SMART" id="SM00906">
    <property type="entry name" value="Fungal_trans"/>
    <property type="match status" value="1"/>
</dbReference>
<dbReference type="VEuPathDB" id="FungiDB:AN8355"/>
<dbReference type="Proteomes" id="UP000000560">
    <property type="component" value="Chromosome V"/>
</dbReference>
<dbReference type="SUPFAM" id="SSF57701">
    <property type="entry name" value="Zn2/Cys6 DNA-binding domain"/>
    <property type="match status" value="1"/>
</dbReference>
<dbReference type="eggNOG" id="KOG4389">
    <property type="taxonomic scope" value="Eukaryota"/>
</dbReference>
<dbReference type="GO" id="GO:0000981">
    <property type="term" value="F:DNA-binding transcription factor activity, RNA polymerase II-specific"/>
    <property type="evidence" value="ECO:0007669"/>
    <property type="project" value="InterPro"/>
</dbReference>
<evidence type="ECO:0000313" key="9">
    <source>
        <dbReference type="Proteomes" id="UP000000560"/>
    </source>
</evidence>
<dbReference type="CDD" id="cd12148">
    <property type="entry name" value="fungal_TF_MHR"/>
    <property type="match status" value="1"/>
</dbReference>
<dbReference type="GeneID" id="2868808"/>
<feature type="domain" description="Zn(2)-C6 fungal-type" evidence="7">
    <location>
        <begin position="11"/>
        <end position="40"/>
    </location>
</feature>
<organism evidence="8 9">
    <name type="scientific">Emericella nidulans (strain FGSC A4 / ATCC 38163 / CBS 112.46 / NRRL 194 / M139)</name>
    <name type="common">Aspergillus nidulans</name>
    <dbReference type="NCBI Taxonomy" id="227321"/>
    <lineage>
        <taxon>Eukaryota</taxon>
        <taxon>Fungi</taxon>
        <taxon>Dikarya</taxon>
        <taxon>Ascomycota</taxon>
        <taxon>Pezizomycotina</taxon>
        <taxon>Eurotiomycetes</taxon>
        <taxon>Eurotiomycetidae</taxon>
        <taxon>Eurotiales</taxon>
        <taxon>Aspergillaceae</taxon>
        <taxon>Aspergillus</taxon>
        <taxon>Aspergillus subgen. Nidulantes</taxon>
    </lineage>
</organism>
<dbReference type="OMA" id="FQTYVEW"/>
<dbReference type="InParanoid" id="Q5ATM5"/>
<evidence type="ECO:0000256" key="1">
    <source>
        <dbReference type="ARBA" id="ARBA00004123"/>
    </source>
</evidence>
<evidence type="ECO:0000313" key="8">
    <source>
        <dbReference type="EMBL" id="CBF80370.1"/>
    </source>
</evidence>
<keyword evidence="9" id="KW-1185">Reference proteome</keyword>
<dbReference type="Gene3D" id="4.10.240.10">
    <property type="entry name" value="Zn(2)-C6 fungal-type DNA-binding domain"/>
    <property type="match status" value="1"/>
</dbReference>
<dbReference type="InterPro" id="IPR050613">
    <property type="entry name" value="Sec_Metabolite_Reg"/>
</dbReference>
<gene>
    <name evidence="8" type="ORF">ANIA_08355</name>
</gene>
<dbReference type="GO" id="GO:0003677">
    <property type="term" value="F:DNA binding"/>
    <property type="evidence" value="ECO:0007669"/>
    <property type="project" value="UniProtKB-KW"/>
</dbReference>
<keyword evidence="6" id="KW-0539">Nucleus</keyword>
<dbReference type="InterPro" id="IPR001138">
    <property type="entry name" value="Zn2Cys6_DnaBD"/>
</dbReference>
<comment type="subcellular location">
    <subcellularLocation>
        <location evidence="1">Nucleus</location>
    </subcellularLocation>
</comment>
<accession>C8VE48</accession>
<sequence>MPPREIAPGRSCLECRRRKIKCDRLHPCSYCVKVRINCKYPASRRAGENYDALSRVASLESKIVALEKRLAEVEEPSLSRSASGSKLSARYGGSNRFQDTEYSEVRVLRVQGDGAMSVLPSSSLADTAGTRSSMLLQPQAAVDLGLFRPTPSTIAGLWQRYLEIVDPLLKIFHTPTVQMLVFQEIRSRDKLDLASECLLFAIYYATVAAMTLSNHVSPLLVVANSQITARNDPDGPDVYALVGLATGIALKMGLNQDAEAQGYPPFEVEIRRRVWWQLFTLDIRVAEDRGSEPCILESSFNTRLPSNVADTTMHPAMSRPPRGQGRTEMLFSLVRFEGSYFARQMVFSERFRAENSYARLSSNERRHAIDLFQERIEKQYLGVCDESVPLDRVTVQSIRLILAKLRLVVAAGAEAEESTASKGRASARSARNWAQILQDAEALRGYAEGKQWLWLFQAYIEWDGLAHLLEYLRADPSPEDNEQWELTNRVYSYWTEEQSFQRDGRWKAIQDLWAEVVERQLGPYTP</sequence>
<dbReference type="SMART" id="SM00066">
    <property type="entry name" value="GAL4"/>
    <property type="match status" value="1"/>
</dbReference>
<keyword evidence="5" id="KW-0804">Transcription</keyword>
<name>Q5ATM5_EMENI</name>
<dbReference type="RefSeq" id="XP_681624.1">
    <property type="nucleotide sequence ID" value="XM_676532.1"/>
</dbReference>
<dbReference type="PANTHER" id="PTHR31001:SF91">
    <property type="entry name" value="ZN(II)2CYS6 TRANSCRIPTION FACTOR (EUROFUNG)"/>
    <property type="match status" value="1"/>
</dbReference>
<keyword evidence="2" id="KW-0479">Metal-binding</keyword>
<evidence type="ECO:0000256" key="5">
    <source>
        <dbReference type="ARBA" id="ARBA00023163"/>
    </source>
</evidence>
<evidence type="ECO:0000256" key="2">
    <source>
        <dbReference type="ARBA" id="ARBA00022723"/>
    </source>
</evidence>
<dbReference type="OrthoDB" id="435881at2759"/>
<dbReference type="Pfam" id="PF00172">
    <property type="entry name" value="Zn_clus"/>
    <property type="match status" value="1"/>
</dbReference>
<dbReference type="HOGENOM" id="CLU_004083_7_2_1"/>
<keyword evidence="4" id="KW-0238">DNA-binding</keyword>
<accession>Q5ATM5</accession>
<dbReference type="GO" id="GO:0005634">
    <property type="term" value="C:nucleus"/>
    <property type="evidence" value="ECO:0007669"/>
    <property type="project" value="UniProtKB-SubCell"/>
</dbReference>
<reference evidence="9" key="2">
    <citation type="journal article" date="2009" name="Fungal Genet. Biol.">
        <title>The 2008 update of the Aspergillus nidulans genome annotation: a community effort.</title>
        <authorList>
            <person name="Wortman J.R."/>
            <person name="Gilsenan J.M."/>
            <person name="Joardar V."/>
            <person name="Deegan J."/>
            <person name="Clutterbuck J."/>
            <person name="Andersen M.R."/>
            <person name="Archer D."/>
            <person name="Bencina M."/>
            <person name="Braus G."/>
            <person name="Coutinho P."/>
            <person name="von Dohren H."/>
            <person name="Doonan J."/>
            <person name="Driessen A.J."/>
            <person name="Durek P."/>
            <person name="Espeso E."/>
            <person name="Fekete E."/>
            <person name="Flipphi M."/>
            <person name="Estrada C.G."/>
            <person name="Geysens S."/>
            <person name="Goldman G."/>
            <person name="de Groot P.W."/>
            <person name="Hansen K."/>
            <person name="Harris S.D."/>
            <person name="Heinekamp T."/>
            <person name="Helmstaedt K."/>
            <person name="Henrissat B."/>
            <person name="Hofmann G."/>
            <person name="Homan T."/>
            <person name="Horio T."/>
            <person name="Horiuchi H."/>
            <person name="James S."/>
            <person name="Jones M."/>
            <person name="Karaffa L."/>
            <person name="Karanyi Z."/>
            <person name="Kato M."/>
            <person name="Keller N."/>
            <person name="Kelly D.E."/>
            <person name="Kiel J.A."/>
            <person name="Kim J.M."/>
            <person name="van der Klei I.J."/>
            <person name="Klis F.M."/>
            <person name="Kovalchuk A."/>
            <person name="Krasevec N."/>
            <person name="Kubicek C.P."/>
            <person name="Liu B."/>
            <person name="Maccabe A."/>
            <person name="Meyer V."/>
            <person name="Mirabito P."/>
            <person name="Miskei M."/>
            <person name="Mos M."/>
            <person name="Mullins J."/>
            <person name="Nelson D.R."/>
            <person name="Nielsen J."/>
            <person name="Oakley B.R."/>
            <person name="Osmani S.A."/>
            <person name="Pakula T."/>
            <person name="Paszewski A."/>
            <person name="Paulsen I."/>
            <person name="Pilsyk S."/>
            <person name="Pocsi I."/>
            <person name="Punt P.J."/>
            <person name="Ram A.F."/>
            <person name="Ren Q."/>
            <person name="Robellet X."/>
            <person name="Robson G."/>
            <person name="Seiboth B."/>
            <person name="van Solingen P."/>
            <person name="Specht T."/>
            <person name="Sun J."/>
            <person name="Taheri-Talesh N."/>
            <person name="Takeshita N."/>
            <person name="Ussery D."/>
            <person name="vanKuyk P.A."/>
            <person name="Visser H."/>
            <person name="van de Vondervoort P.J."/>
            <person name="de Vries R.P."/>
            <person name="Walton J."/>
            <person name="Xiang X."/>
            <person name="Xiong Y."/>
            <person name="Zeng A.P."/>
            <person name="Brandt B.W."/>
            <person name="Cornell M.J."/>
            <person name="van den Hondel C.A."/>
            <person name="Visser J."/>
            <person name="Oliver S.G."/>
            <person name="Turner G."/>
        </authorList>
    </citation>
    <scope>GENOME REANNOTATION</scope>
    <source>
        <strain evidence="9">FGSC A4 / ATCC 38163 / CBS 112.46 / NRRL 194 / M139</strain>
    </source>
</reference>
<dbReference type="AlphaFoldDB" id="Q5ATM5"/>
<dbReference type="CDD" id="cd00067">
    <property type="entry name" value="GAL4"/>
    <property type="match status" value="1"/>
</dbReference>
<evidence type="ECO:0000256" key="6">
    <source>
        <dbReference type="ARBA" id="ARBA00023242"/>
    </source>
</evidence>
<dbReference type="PANTHER" id="PTHR31001">
    <property type="entry name" value="UNCHARACTERIZED TRANSCRIPTIONAL REGULATORY PROTEIN"/>
    <property type="match status" value="1"/>
</dbReference>
<evidence type="ECO:0000259" key="7">
    <source>
        <dbReference type="PROSITE" id="PS50048"/>
    </source>
</evidence>
<dbReference type="Pfam" id="PF04082">
    <property type="entry name" value="Fungal_trans"/>
    <property type="match status" value="1"/>
</dbReference>
<evidence type="ECO:0000256" key="3">
    <source>
        <dbReference type="ARBA" id="ARBA00023015"/>
    </source>
</evidence>
<evidence type="ECO:0000256" key="4">
    <source>
        <dbReference type="ARBA" id="ARBA00023125"/>
    </source>
</evidence>
<keyword evidence="3" id="KW-0805">Transcription regulation</keyword>
<dbReference type="PROSITE" id="PS00463">
    <property type="entry name" value="ZN2_CY6_FUNGAL_1"/>
    <property type="match status" value="1"/>
</dbReference>
<dbReference type="GO" id="GO:0008270">
    <property type="term" value="F:zinc ion binding"/>
    <property type="evidence" value="ECO:0007669"/>
    <property type="project" value="InterPro"/>
</dbReference>
<protein>
    <submittedName>
        <fullName evidence="8">Zn(II)2Cys6 transcription factor (Eurofung)</fullName>
    </submittedName>
</protein>
<dbReference type="InterPro" id="IPR036864">
    <property type="entry name" value="Zn2-C6_fun-type_DNA-bd_sf"/>
</dbReference>
<dbReference type="GO" id="GO:0006351">
    <property type="term" value="P:DNA-templated transcription"/>
    <property type="evidence" value="ECO:0007669"/>
    <property type="project" value="InterPro"/>
</dbReference>